<comment type="similarity">
    <text evidence="1">Belongs to the RecN family.</text>
</comment>
<name>A0A3B0UXR3_9ZZZZ</name>
<dbReference type="GO" id="GO:0043590">
    <property type="term" value="C:bacterial nucleoid"/>
    <property type="evidence" value="ECO:0007669"/>
    <property type="project" value="TreeGrafter"/>
</dbReference>
<evidence type="ECO:0000256" key="2">
    <source>
        <dbReference type="ARBA" id="ARBA00021315"/>
    </source>
</evidence>
<organism evidence="8">
    <name type="scientific">hydrothermal vent metagenome</name>
    <dbReference type="NCBI Taxonomy" id="652676"/>
    <lineage>
        <taxon>unclassified sequences</taxon>
        <taxon>metagenomes</taxon>
        <taxon>ecological metagenomes</taxon>
    </lineage>
</organism>
<evidence type="ECO:0000256" key="1">
    <source>
        <dbReference type="ARBA" id="ARBA00009441"/>
    </source>
</evidence>
<keyword evidence="4" id="KW-0227">DNA damage</keyword>
<reference evidence="8" key="1">
    <citation type="submission" date="2018-06" db="EMBL/GenBank/DDBJ databases">
        <authorList>
            <person name="Zhirakovskaya E."/>
        </authorList>
    </citation>
    <scope>NUCLEOTIDE SEQUENCE</scope>
</reference>
<evidence type="ECO:0000256" key="5">
    <source>
        <dbReference type="ARBA" id="ARBA00022840"/>
    </source>
</evidence>
<keyword evidence="3" id="KW-0547">Nucleotide-binding</keyword>
<dbReference type="CDD" id="cd03241">
    <property type="entry name" value="ABC_RecN"/>
    <property type="match status" value="2"/>
</dbReference>
<dbReference type="GO" id="GO:0009432">
    <property type="term" value="P:SOS response"/>
    <property type="evidence" value="ECO:0007669"/>
    <property type="project" value="TreeGrafter"/>
</dbReference>
<dbReference type="GO" id="GO:0006310">
    <property type="term" value="P:DNA recombination"/>
    <property type="evidence" value="ECO:0007669"/>
    <property type="project" value="InterPro"/>
</dbReference>
<dbReference type="InterPro" id="IPR004604">
    <property type="entry name" value="DNA_recomb/repair_RecN"/>
</dbReference>
<keyword evidence="5" id="KW-0067">ATP-binding</keyword>
<evidence type="ECO:0000256" key="3">
    <source>
        <dbReference type="ARBA" id="ARBA00022741"/>
    </source>
</evidence>
<dbReference type="GO" id="GO:0006281">
    <property type="term" value="P:DNA repair"/>
    <property type="evidence" value="ECO:0007669"/>
    <property type="project" value="UniProtKB-KW"/>
</dbReference>
<dbReference type="PIRSF" id="PIRSF003128">
    <property type="entry name" value="RecN"/>
    <property type="match status" value="1"/>
</dbReference>
<dbReference type="PANTHER" id="PTHR11059:SF0">
    <property type="entry name" value="DNA REPAIR PROTEIN RECN"/>
    <property type="match status" value="1"/>
</dbReference>
<evidence type="ECO:0000313" key="8">
    <source>
        <dbReference type="EMBL" id="VAW33540.1"/>
    </source>
</evidence>
<evidence type="ECO:0000256" key="6">
    <source>
        <dbReference type="ARBA" id="ARBA00023204"/>
    </source>
</evidence>
<dbReference type="EMBL" id="UOEW01000037">
    <property type="protein sequence ID" value="VAW33540.1"/>
    <property type="molecule type" value="Genomic_DNA"/>
</dbReference>
<dbReference type="Gene3D" id="3.40.50.300">
    <property type="entry name" value="P-loop containing nucleotide triphosphate hydrolases"/>
    <property type="match status" value="2"/>
</dbReference>
<dbReference type="GO" id="GO:0005524">
    <property type="term" value="F:ATP binding"/>
    <property type="evidence" value="ECO:0007669"/>
    <property type="project" value="UniProtKB-KW"/>
</dbReference>
<dbReference type="NCBIfam" id="NF008121">
    <property type="entry name" value="PRK10869.1"/>
    <property type="match status" value="1"/>
</dbReference>
<keyword evidence="6" id="KW-0234">DNA repair</keyword>
<dbReference type="PANTHER" id="PTHR11059">
    <property type="entry name" value="DNA REPAIR PROTEIN RECN"/>
    <property type="match status" value="1"/>
</dbReference>
<gene>
    <name evidence="8" type="ORF">MNBD_GAMMA01-1696</name>
</gene>
<dbReference type="InterPro" id="IPR027417">
    <property type="entry name" value="P-loop_NTPase"/>
</dbReference>
<proteinExistence type="inferred from homology"/>
<sequence length="553" mass="61497">MLKSLFIENYVLIKQLDMDFADGFVAFTGETGAGKSIIVGALSLILGSRADYSVIRDKSKKCDIRAVFDISKNKPAQDWLLEQEIDAGNEIEFRRIITSEGRSKSWLNTRACTNASLKQLGSLLVQIHGQHDQIKLNSGKYQLAIIDQAGQYQDRLHTVASLATQYQQVNQQLRQIELAGALNQSESQLLQYQHQELSQLNLFEHELDELHMQQKSLTGAVNTLANMEQSLALLSGNNSNATNAIAEIITTLSEISAVDLSDILTMLEEVSINLNEVESELQNQHANIEVNPEKLNHIESRLEQIYATARKHNVNAETLYQHQLDLFNQLELNDAQKQQRAELLKTKQEIESNYAEQSILLSQSRQKVAKQFQQQVTEVIQQLGLNKAEFVVQINHNANSAIHSLGQDTCDFQVSMNLGQPPQAMAKTASGGELSRIALAVEICKKQDQSSSFVFDEVDTGIGGAVAETVGKLMRQLSANQQVFAVTHLPQVAGLAHHHYLVSKTEVADMTESSVDLLNNEQRVYELARMSGGSNITETTLKQARAFMLNALD</sequence>
<dbReference type="AlphaFoldDB" id="A0A3B0UXR3"/>
<evidence type="ECO:0000256" key="7">
    <source>
        <dbReference type="ARBA" id="ARBA00033408"/>
    </source>
</evidence>
<accession>A0A3B0UXR3</accession>
<dbReference type="SUPFAM" id="SSF52540">
    <property type="entry name" value="P-loop containing nucleoside triphosphate hydrolases"/>
    <property type="match status" value="1"/>
</dbReference>
<protein>
    <recommendedName>
        <fullName evidence="2">DNA repair protein RecN</fullName>
    </recommendedName>
    <alternativeName>
        <fullName evidence="7">Recombination protein N</fullName>
    </alternativeName>
</protein>
<dbReference type="NCBIfam" id="TIGR00634">
    <property type="entry name" value="recN"/>
    <property type="match status" value="1"/>
</dbReference>
<evidence type="ECO:0000256" key="4">
    <source>
        <dbReference type="ARBA" id="ARBA00022763"/>
    </source>
</evidence>